<dbReference type="InterPro" id="IPR048889">
    <property type="entry name" value="NSUN5_RCM1_N"/>
</dbReference>
<evidence type="ECO:0000313" key="9">
    <source>
        <dbReference type="Proteomes" id="UP000800041"/>
    </source>
</evidence>
<name>A0A6G1GWN5_9PEZI</name>
<dbReference type="Pfam" id="PF21148">
    <property type="entry name" value="NSUN5_fdxn-like"/>
    <property type="match status" value="1"/>
</dbReference>
<feature type="region of interest" description="Disordered" evidence="6">
    <location>
        <begin position="354"/>
        <end position="399"/>
    </location>
</feature>
<sequence>MSLYYEAASILANTASSGGSLKSRIYNSKHLKSKPAQVFALVTEATRWSAVLKEVVERSGILKDERKLTPILAVLLSHDLILSKSGIAAPNNHVLKLAILRHKARLNAEFTKLRLKRGFPSVVAFRSSIEAGQSSELDVLNGGDETTTHEHPRWIRVNTIKSTVEKQLETTFKDYQQCDDICQVGQASATDKVIHIDKNIPNLLALPPRADFSKSQAYQAGEIVFQDKASCFPACLLDPQPGEGDVIDACAAPGNKTTHLAALLDERCKTKSNNAERSDIVAFERDSRRADILQKMVGLAGADDTVAIRAGQDFLRAIPSSNEMQNVGYLLLDPSCSGSGIVGRDDTPALFLPSLPATANGTGGSNLGSKKRKRKQTSTVESAQLDKTESVPENEPEISQSEEALKTRLASLSAFQLKLLLHAMSFPSAREITYSTCSIHTEENEGVVMKALASTVAREAGWRILKREQQVDGMKKWHIRGELSACEALKEELAFEGDEREVAEGCIRCEKGTKEGTMGFFVAGFVRSSSVLAEALDGSYNQVHGGEQASQGEEVEWEGFSDDGDGLQLPASGETESQNP</sequence>
<dbReference type="SUPFAM" id="SSF53335">
    <property type="entry name" value="S-adenosyl-L-methionine-dependent methyltransferases"/>
    <property type="match status" value="1"/>
</dbReference>
<evidence type="ECO:0000256" key="5">
    <source>
        <dbReference type="PROSITE-ProRule" id="PRU01023"/>
    </source>
</evidence>
<keyword evidence="4 5" id="KW-0694">RNA-binding</keyword>
<dbReference type="Pfam" id="PF01189">
    <property type="entry name" value="Methyltr_RsmB-F"/>
    <property type="match status" value="1"/>
</dbReference>
<evidence type="ECO:0000256" key="2">
    <source>
        <dbReference type="ARBA" id="ARBA00022679"/>
    </source>
</evidence>
<dbReference type="PANTHER" id="PTHR22807">
    <property type="entry name" value="NOP2 YEAST -RELATED NOL1/NOP2/FMU SUN DOMAIN-CONTAINING"/>
    <property type="match status" value="1"/>
</dbReference>
<proteinExistence type="inferred from homology"/>
<keyword evidence="3 5" id="KW-0949">S-adenosyl-L-methionine</keyword>
<feature type="region of interest" description="Disordered" evidence="6">
    <location>
        <begin position="542"/>
        <end position="580"/>
    </location>
</feature>
<organism evidence="8 9">
    <name type="scientific">Aulographum hederae CBS 113979</name>
    <dbReference type="NCBI Taxonomy" id="1176131"/>
    <lineage>
        <taxon>Eukaryota</taxon>
        <taxon>Fungi</taxon>
        <taxon>Dikarya</taxon>
        <taxon>Ascomycota</taxon>
        <taxon>Pezizomycotina</taxon>
        <taxon>Dothideomycetes</taxon>
        <taxon>Pleosporomycetidae</taxon>
        <taxon>Aulographales</taxon>
        <taxon>Aulographaceae</taxon>
    </lineage>
</organism>
<accession>A0A6G1GWN5</accession>
<feature type="compositionally biased region" description="Acidic residues" evidence="6">
    <location>
        <begin position="553"/>
        <end position="565"/>
    </location>
</feature>
<comment type="similarity">
    <text evidence="5">Belongs to the class I-like SAM-binding methyltransferase superfamily. RsmB/NOP family.</text>
</comment>
<feature type="active site" description="Nucleophile" evidence="5">
    <location>
        <position position="437"/>
    </location>
</feature>
<keyword evidence="1 5" id="KW-0489">Methyltransferase</keyword>
<evidence type="ECO:0000313" key="8">
    <source>
        <dbReference type="EMBL" id="KAF1985169.1"/>
    </source>
</evidence>
<dbReference type="GO" id="GO:0008173">
    <property type="term" value="F:RNA methyltransferase activity"/>
    <property type="evidence" value="ECO:0007669"/>
    <property type="project" value="InterPro"/>
</dbReference>
<dbReference type="InterPro" id="IPR049560">
    <property type="entry name" value="MeTrfase_RsmB-F_NOP2_cat"/>
</dbReference>
<gene>
    <name evidence="8" type="ORF">K402DRAFT_447151</name>
</gene>
<dbReference type="PRINTS" id="PR02008">
    <property type="entry name" value="RCMTFAMILY"/>
</dbReference>
<dbReference type="Gene3D" id="3.40.50.150">
    <property type="entry name" value="Vaccinia Virus protein VP39"/>
    <property type="match status" value="1"/>
</dbReference>
<evidence type="ECO:0000259" key="7">
    <source>
        <dbReference type="PROSITE" id="PS51686"/>
    </source>
</evidence>
<evidence type="ECO:0000256" key="6">
    <source>
        <dbReference type="SAM" id="MobiDB-lite"/>
    </source>
</evidence>
<dbReference type="Pfam" id="PF21153">
    <property type="entry name" value="NSUN5_N"/>
    <property type="match status" value="1"/>
</dbReference>
<evidence type="ECO:0000256" key="1">
    <source>
        <dbReference type="ARBA" id="ARBA00022603"/>
    </source>
</evidence>
<evidence type="ECO:0000256" key="4">
    <source>
        <dbReference type="ARBA" id="ARBA00022884"/>
    </source>
</evidence>
<feature type="binding site" evidence="5">
    <location>
        <position position="284"/>
    </location>
    <ligand>
        <name>S-adenosyl-L-methionine</name>
        <dbReference type="ChEBI" id="CHEBI:59789"/>
    </ligand>
</feature>
<protein>
    <submittedName>
        <fullName evidence="8">S-adenosyl-L-methionine-dependent methyltransferase</fullName>
    </submittedName>
</protein>
<dbReference type="PANTHER" id="PTHR22807:SF4">
    <property type="entry name" value="28S RRNA (CYTOSINE-C(5))-METHYLTRANSFERASE"/>
    <property type="match status" value="1"/>
</dbReference>
<dbReference type="GO" id="GO:0005730">
    <property type="term" value="C:nucleolus"/>
    <property type="evidence" value="ECO:0007669"/>
    <property type="project" value="TreeGrafter"/>
</dbReference>
<dbReference type="GO" id="GO:0003723">
    <property type="term" value="F:RNA binding"/>
    <property type="evidence" value="ECO:0007669"/>
    <property type="project" value="UniProtKB-UniRule"/>
</dbReference>
<keyword evidence="9" id="KW-1185">Reference proteome</keyword>
<feature type="binding site" evidence="5">
    <location>
        <begin position="250"/>
        <end position="256"/>
    </location>
    <ligand>
        <name>S-adenosyl-L-methionine</name>
        <dbReference type="ChEBI" id="CHEBI:59789"/>
    </ligand>
</feature>
<dbReference type="EMBL" id="ML977163">
    <property type="protein sequence ID" value="KAF1985169.1"/>
    <property type="molecule type" value="Genomic_DNA"/>
</dbReference>
<dbReference type="Proteomes" id="UP000800041">
    <property type="component" value="Unassembled WGS sequence"/>
</dbReference>
<dbReference type="OrthoDB" id="435282at2759"/>
<dbReference type="InterPro" id="IPR001678">
    <property type="entry name" value="MeTrfase_RsmB-F_NOP2_dom"/>
</dbReference>
<feature type="binding site" evidence="5">
    <location>
        <position position="333"/>
    </location>
    <ligand>
        <name>S-adenosyl-L-methionine</name>
        <dbReference type="ChEBI" id="CHEBI:59789"/>
    </ligand>
</feature>
<dbReference type="InterPro" id="IPR049561">
    <property type="entry name" value="NSUN5_7_fdxn-like"/>
</dbReference>
<feature type="domain" description="SAM-dependent MTase RsmB/NOP-type" evidence="7">
    <location>
        <begin position="143"/>
        <end position="528"/>
    </location>
</feature>
<dbReference type="PROSITE" id="PS51686">
    <property type="entry name" value="SAM_MT_RSMB_NOP"/>
    <property type="match status" value="1"/>
</dbReference>
<keyword evidence="2 5" id="KW-0808">Transferase</keyword>
<dbReference type="FunFam" id="3.30.70.1170:FF:000006">
    <property type="entry name" value="NOL1/NOP2/Sun domain family protein"/>
    <property type="match status" value="1"/>
</dbReference>
<dbReference type="InterPro" id="IPR023267">
    <property type="entry name" value="RCMT"/>
</dbReference>
<evidence type="ECO:0000256" key="3">
    <source>
        <dbReference type="ARBA" id="ARBA00022691"/>
    </source>
</evidence>
<dbReference type="InterPro" id="IPR029063">
    <property type="entry name" value="SAM-dependent_MTases_sf"/>
</dbReference>
<dbReference type="GO" id="GO:0070475">
    <property type="term" value="P:rRNA base methylation"/>
    <property type="evidence" value="ECO:0007669"/>
    <property type="project" value="TreeGrafter"/>
</dbReference>
<feature type="binding site" evidence="5">
    <location>
        <position position="313"/>
    </location>
    <ligand>
        <name>S-adenosyl-L-methionine</name>
        <dbReference type="ChEBI" id="CHEBI:59789"/>
    </ligand>
</feature>
<dbReference type="AlphaFoldDB" id="A0A6G1GWN5"/>
<dbReference type="Gene3D" id="3.30.70.1170">
    <property type="entry name" value="Sun protein, domain 3"/>
    <property type="match status" value="1"/>
</dbReference>
<reference evidence="8" key="1">
    <citation type="journal article" date="2020" name="Stud. Mycol.">
        <title>101 Dothideomycetes genomes: a test case for predicting lifestyles and emergence of pathogens.</title>
        <authorList>
            <person name="Haridas S."/>
            <person name="Albert R."/>
            <person name="Binder M."/>
            <person name="Bloem J."/>
            <person name="Labutti K."/>
            <person name="Salamov A."/>
            <person name="Andreopoulos B."/>
            <person name="Baker S."/>
            <person name="Barry K."/>
            <person name="Bills G."/>
            <person name="Bluhm B."/>
            <person name="Cannon C."/>
            <person name="Castanera R."/>
            <person name="Culley D."/>
            <person name="Daum C."/>
            <person name="Ezra D."/>
            <person name="Gonzalez J."/>
            <person name="Henrissat B."/>
            <person name="Kuo A."/>
            <person name="Liang C."/>
            <person name="Lipzen A."/>
            <person name="Lutzoni F."/>
            <person name="Magnuson J."/>
            <person name="Mondo S."/>
            <person name="Nolan M."/>
            <person name="Ohm R."/>
            <person name="Pangilinan J."/>
            <person name="Park H.-J."/>
            <person name="Ramirez L."/>
            <person name="Alfaro M."/>
            <person name="Sun H."/>
            <person name="Tritt A."/>
            <person name="Yoshinaga Y."/>
            <person name="Zwiers L.-H."/>
            <person name="Turgeon B."/>
            <person name="Goodwin S."/>
            <person name="Spatafora J."/>
            <person name="Crous P."/>
            <person name="Grigoriev I."/>
        </authorList>
    </citation>
    <scope>NUCLEOTIDE SEQUENCE</scope>
    <source>
        <strain evidence="8">CBS 113979</strain>
    </source>
</reference>